<dbReference type="AlphaFoldDB" id="A0A7W5GGW8"/>
<name>A0A7W5GGW8_9MICO</name>
<accession>A0A7W5GGW8</accession>
<evidence type="ECO:0000313" key="2">
    <source>
        <dbReference type="Proteomes" id="UP000543579"/>
    </source>
</evidence>
<reference evidence="1 2" key="1">
    <citation type="submission" date="2020-08" db="EMBL/GenBank/DDBJ databases">
        <title>Genomic Encyclopedia of Type Strains, Phase III (KMG-III): the genomes of soil and plant-associated and newly described type strains.</title>
        <authorList>
            <person name="Whitman W."/>
        </authorList>
    </citation>
    <scope>NUCLEOTIDE SEQUENCE [LARGE SCALE GENOMIC DNA]</scope>
    <source>
        <strain evidence="1 2">CECT 8356</strain>
    </source>
</reference>
<gene>
    <name evidence="1" type="ORF">FHS07_002408</name>
</gene>
<comment type="caution">
    <text evidence="1">The sequence shown here is derived from an EMBL/GenBank/DDBJ whole genome shotgun (WGS) entry which is preliminary data.</text>
</comment>
<protein>
    <submittedName>
        <fullName evidence="1">Uncharacterized protein</fullName>
    </submittedName>
</protein>
<sequence length="71" mass="7863">MNGLDLVTADADIYGWAVASLRGKLTEMEREELRSLGNRLAGTIMALPENAREYPNGLVTLARMAVEFRHS</sequence>
<evidence type="ECO:0000313" key="1">
    <source>
        <dbReference type="EMBL" id="MBB3158712.1"/>
    </source>
</evidence>
<dbReference type="Proteomes" id="UP000543579">
    <property type="component" value="Unassembled WGS sequence"/>
</dbReference>
<organism evidence="1 2">
    <name type="scientific">Microbacterium proteolyticum</name>
    <dbReference type="NCBI Taxonomy" id="1572644"/>
    <lineage>
        <taxon>Bacteria</taxon>
        <taxon>Bacillati</taxon>
        <taxon>Actinomycetota</taxon>
        <taxon>Actinomycetes</taxon>
        <taxon>Micrococcales</taxon>
        <taxon>Microbacteriaceae</taxon>
        <taxon>Microbacterium</taxon>
    </lineage>
</organism>
<proteinExistence type="predicted"/>
<dbReference type="EMBL" id="JACHXY010000002">
    <property type="protein sequence ID" value="MBB3158712.1"/>
    <property type="molecule type" value="Genomic_DNA"/>
</dbReference>